<comment type="caution">
    <text evidence="2">The sequence shown here is derived from an EMBL/GenBank/DDBJ whole genome shotgun (WGS) entry which is preliminary data.</text>
</comment>
<organism evidence="2 3">
    <name type="scientific">Synergistes jonesii</name>
    <dbReference type="NCBI Taxonomy" id="2754"/>
    <lineage>
        <taxon>Bacteria</taxon>
        <taxon>Thermotogati</taxon>
        <taxon>Synergistota</taxon>
        <taxon>Synergistia</taxon>
        <taxon>Synergistales</taxon>
        <taxon>Synergistaceae</taxon>
        <taxon>Synergistes</taxon>
    </lineage>
</organism>
<protein>
    <recommendedName>
        <fullName evidence="1">D-glutamate cyclase-like C-terminal domain-containing protein</fullName>
    </recommendedName>
</protein>
<dbReference type="RefSeq" id="WP_051682854.1">
    <property type="nucleotide sequence ID" value="NZ_JMKI01000047.1"/>
</dbReference>
<dbReference type="Pfam" id="PF14336">
    <property type="entry name" value="GLUCM-like_C"/>
    <property type="match status" value="1"/>
</dbReference>
<evidence type="ECO:0000313" key="3">
    <source>
        <dbReference type="Proteomes" id="UP000027665"/>
    </source>
</evidence>
<dbReference type="GeneID" id="90984369"/>
<dbReference type="Gene3D" id="3.90.1640.20">
    <property type="entry name" value="TON_0340"/>
    <property type="match status" value="1"/>
</dbReference>
<dbReference type="OrthoDB" id="1668885at2"/>
<evidence type="ECO:0000313" key="2">
    <source>
        <dbReference type="EMBL" id="KEJ91460.1"/>
    </source>
</evidence>
<dbReference type="EMBL" id="JMKI01000047">
    <property type="protein sequence ID" value="KEJ91460.1"/>
    <property type="molecule type" value="Genomic_DNA"/>
</dbReference>
<keyword evidence="3" id="KW-1185">Reference proteome</keyword>
<feature type="domain" description="D-glutamate cyclase-like C-terminal" evidence="1">
    <location>
        <begin position="19"/>
        <end position="283"/>
    </location>
</feature>
<sequence length="292" mass="31014">MKEMTDAPLLPPAFAEKLIAIVARDRGGRGVSRLSRVESWQKAARAFAPLRSVVIVSGFYVPDANAPETDGPGGAAVLARAFCAEGRRAEIWTDSLCLGVMKAAARALSFPEKFVRAAPGSLKEDAPGGIIFTERPGRAADGRYYNFKKKDISEWSPPLDALAAEAAARGIATLGIGDGGNEAGMGCFYEELKKLFPEYSGCFSVVKTDHALAVDVSNWGAYAFAAALSCAWGNWRGAEKWEELAMLEAETAAGAVDGISRLPRLTVDGFEISVQNDIISSLKGLCASFGVK</sequence>
<accession>A0A073IPH6</accession>
<dbReference type="eggNOG" id="ENOG502Z7HZ">
    <property type="taxonomic scope" value="Bacteria"/>
</dbReference>
<dbReference type="InterPro" id="IPR025504">
    <property type="entry name" value="GLUCM_C"/>
</dbReference>
<dbReference type="PANTHER" id="PTHR32022">
    <property type="entry name" value="D-GLUTAMATE CYCLASE, MITOCHONDRIAL"/>
    <property type="match status" value="1"/>
</dbReference>
<dbReference type="Proteomes" id="UP000027665">
    <property type="component" value="Unassembled WGS sequence"/>
</dbReference>
<dbReference type="PANTHER" id="PTHR32022:SF10">
    <property type="entry name" value="D-GLUTAMATE CYCLASE, MITOCHONDRIAL"/>
    <property type="match status" value="1"/>
</dbReference>
<dbReference type="AlphaFoldDB" id="A0A073IPH6"/>
<gene>
    <name evidence="2" type="ORF">EH55_09635</name>
</gene>
<proteinExistence type="predicted"/>
<name>A0A073IPH6_9BACT</name>
<evidence type="ECO:0000259" key="1">
    <source>
        <dbReference type="Pfam" id="PF14336"/>
    </source>
</evidence>
<reference evidence="2 3" key="1">
    <citation type="submission" date="2014-04" db="EMBL/GenBank/DDBJ databases">
        <title>Draft Genome Sequence of Synergistes jonesii.</title>
        <authorList>
            <person name="Coil D.A."/>
            <person name="Eisen J.A."/>
            <person name="Holland-Moritz H.E."/>
        </authorList>
    </citation>
    <scope>NUCLEOTIDE SEQUENCE [LARGE SCALE GENOMIC DNA]</scope>
    <source>
        <strain evidence="2 3">78-1</strain>
    </source>
</reference>
<dbReference type="STRING" id="2754.EH55_09635"/>